<sequence length="96" mass="11033">MTYADPLSNNRQGEGKRQSLGAKLLVGLAGRYRAIRKRLSEMLGRGDPDYATMSSPSQEIGRMRQAIRKISSSSEKRARRERDRLRDNLLRRRTGR</sequence>
<evidence type="ECO:0000313" key="3">
    <source>
        <dbReference type="Proteomes" id="UP000199569"/>
    </source>
</evidence>
<feature type="region of interest" description="Disordered" evidence="1">
    <location>
        <begin position="45"/>
        <end position="96"/>
    </location>
</feature>
<protein>
    <submittedName>
        <fullName evidence="2">Uncharacterized protein</fullName>
    </submittedName>
</protein>
<keyword evidence="3" id="KW-1185">Reference proteome</keyword>
<feature type="compositionally biased region" description="Basic and acidic residues" evidence="1">
    <location>
        <begin position="74"/>
        <end position="90"/>
    </location>
</feature>
<accession>A0A1G5LP32</accession>
<dbReference type="Proteomes" id="UP000199569">
    <property type="component" value="Unassembled WGS sequence"/>
</dbReference>
<dbReference type="RefSeq" id="WP_139165585.1">
    <property type="nucleotide sequence ID" value="NZ_FMVJ01000025.1"/>
</dbReference>
<feature type="region of interest" description="Disordered" evidence="1">
    <location>
        <begin position="1"/>
        <end position="20"/>
    </location>
</feature>
<reference evidence="2 3" key="1">
    <citation type="submission" date="2016-10" db="EMBL/GenBank/DDBJ databases">
        <authorList>
            <person name="de Groot N.N."/>
        </authorList>
    </citation>
    <scope>NUCLEOTIDE SEQUENCE [LARGE SCALE GENOMIC DNA]</scope>
    <source>
        <strain evidence="2 3">CGMCC 1.7666</strain>
    </source>
</reference>
<dbReference type="AlphaFoldDB" id="A0A1G5LP32"/>
<dbReference type="EMBL" id="FMVJ01000025">
    <property type="protein sequence ID" value="SCZ14231.1"/>
    <property type="molecule type" value="Genomic_DNA"/>
</dbReference>
<name>A0A1G5LP32_9HYPH</name>
<organism evidence="2 3">
    <name type="scientific">Microvirga guangxiensis</name>
    <dbReference type="NCBI Taxonomy" id="549386"/>
    <lineage>
        <taxon>Bacteria</taxon>
        <taxon>Pseudomonadati</taxon>
        <taxon>Pseudomonadota</taxon>
        <taxon>Alphaproteobacteria</taxon>
        <taxon>Hyphomicrobiales</taxon>
        <taxon>Methylobacteriaceae</taxon>
        <taxon>Microvirga</taxon>
    </lineage>
</organism>
<dbReference type="STRING" id="549386.SAMN02927923_04533"/>
<gene>
    <name evidence="2" type="ORF">SAMN02927923_04533</name>
</gene>
<proteinExistence type="predicted"/>
<evidence type="ECO:0000313" key="2">
    <source>
        <dbReference type="EMBL" id="SCZ14231.1"/>
    </source>
</evidence>
<evidence type="ECO:0000256" key="1">
    <source>
        <dbReference type="SAM" id="MobiDB-lite"/>
    </source>
</evidence>